<comment type="caution">
    <text evidence="2">The sequence shown here is derived from an EMBL/GenBank/DDBJ whole genome shotgun (WGS) entry which is preliminary data.</text>
</comment>
<reference evidence="2 3" key="1">
    <citation type="journal article" date="2023" name="Commun. Biol.">
        <title>Reorganization of the ancestral sex-determining regions during the evolution of trioecy in Pleodorina starrii.</title>
        <authorList>
            <person name="Takahashi K."/>
            <person name="Suzuki S."/>
            <person name="Kawai-Toyooka H."/>
            <person name="Yamamoto K."/>
            <person name="Hamaji T."/>
            <person name="Ootsuki R."/>
            <person name="Yamaguchi H."/>
            <person name="Kawachi M."/>
            <person name="Higashiyama T."/>
            <person name="Nozaki H."/>
        </authorList>
    </citation>
    <scope>NUCLEOTIDE SEQUENCE [LARGE SCALE GENOMIC DNA]</scope>
    <source>
        <strain evidence="2 3">NIES-4479</strain>
    </source>
</reference>
<feature type="compositionally biased region" description="Low complexity" evidence="1">
    <location>
        <begin position="308"/>
        <end position="325"/>
    </location>
</feature>
<name>A0A9W6BWF1_9CHLO</name>
<proteinExistence type="predicted"/>
<sequence length="534" mass="53945">MRLLVLSASSGIPYLYQLLQASSGRDDDNGGSEQAAASAAAAGVARPGLRGNSFVGNGGGGAGAASSGGGTTFLGGGVRRLNSSKLSVRGRSRLALRQWHTNSQQWHLAEDVEVEVLLALGIPADWDAETAAHLARGLRDAFVHANRTQLLALAAANGAADAASTLSGGATQPPPPGLAFQPPPGGATPLLTLQALKLLCRLAQEGLDAMTAGGLQPSWLYVAHVDSFMGAQLPASPAARRAAGPGAAGGNSGTAADSGKADRKGKGGLLRGVLGIFRKGSKERGGVSGGGGGAGVVTGAGAGGGVGQEKNGGAAGDASAGEGPAWEPGPVGHLQHLVLPPEGGEAAAAGAMEEDDEIEEVDPRPRRRRGAAPQHRWDPSSIATALWQVRPPPAAAAGSQRPPSPPGRGGELDDNDGGVGAGACGAPHYSFPELEDVELMMEVQLGGAQTRPRRFSVVGVRLRHVVAVVAQLAPAAHNGDEGDDPQPPPAGSISLVRSLLRPSLVPLSSLFRYLARWAPQDEVAAHGLLLRLLE</sequence>
<dbReference type="EMBL" id="BRXU01000028">
    <property type="protein sequence ID" value="GLC59499.1"/>
    <property type="molecule type" value="Genomic_DNA"/>
</dbReference>
<feature type="region of interest" description="Disordered" evidence="1">
    <location>
        <begin position="392"/>
        <end position="422"/>
    </location>
</feature>
<keyword evidence="3" id="KW-1185">Reference proteome</keyword>
<evidence type="ECO:0000256" key="1">
    <source>
        <dbReference type="SAM" id="MobiDB-lite"/>
    </source>
</evidence>
<feature type="compositionally biased region" description="Pro residues" evidence="1">
    <location>
        <begin position="172"/>
        <end position="185"/>
    </location>
</feature>
<gene>
    <name evidence="2" type="primary">PLEST005381</name>
    <name evidence="2" type="ORF">PLESTB_001493800</name>
</gene>
<dbReference type="Proteomes" id="UP001165080">
    <property type="component" value="Unassembled WGS sequence"/>
</dbReference>
<accession>A0A9W6BWF1</accession>
<feature type="compositionally biased region" description="Low complexity" evidence="1">
    <location>
        <begin position="340"/>
        <end position="351"/>
    </location>
</feature>
<feature type="region of interest" description="Disordered" evidence="1">
    <location>
        <begin position="239"/>
        <end position="266"/>
    </location>
</feature>
<protein>
    <submittedName>
        <fullName evidence="2">Uncharacterized protein</fullName>
    </submittedName>
</protein>
<evidence type="ECO:0000313" key="2">
    <source>
        <dbReference type="EMBL" id="GLC59499.1"/>
    </source>
</evidence>
<organism evidence="2 3">
    <name type="scientific">Pleodorina starrii</name>
    <dbReference type="NCBI Taxonomy" id="330485"/>
    <lineage>
        <taxon>Eukaryota</taxon>
        <taxon>Viridiplantae</taxon>
        <taxon>Chlorophyta</taxon>
        <taxon>core chlorophytes</taxon>
        <taxon>Chlorophyceae</taxon>
        <taxon>CS clade</taxon>
        <taxon>Chlamydomonadales</taxon>
        <taxon>Volvocaceae</taxon>
        <taxon>Pleodorina</taxon>
    </lineage>
</organism>
<feature type="region of interest" description="Disordered" evidence="1">
    <location>
        <begin position="164"/>
        <end position="185"/>
    </location>
</feature>
<evidence type="ECO:0000313" key="3">
    <source>
        <dbReference type="Proteomes" id="UP001165080"/>
    </source>
</evidence>
<feature type="region of interest" description="Disordered" evidence="1">
    <location>
        <begin position="305"/>
        <end position="380"/>
    </location>
</feature>
<dbReference type="AlphaFoldDB" id="A0A9W6BWF1"/>